<dbReference type="AlphaFoldDB" id="A0A4R0YPW9"/>
<accession>A0A4R0YPW9</accession>
<dbReference type="EMBL" id="SJTG01000004">
    <property type="protein sequence ID" value="TCI08601.1"/>
    <property type="molecule type" value="Genomic_DNA"/>
</dbReference>
<protein>
    <submittedName>
        <fullName evidence="2">Uncharacterized protein</fullName>
    </submittedName>
</protein>
<reference evidence="2 3" key="1">
    <citation type="submission" date="2019-02" db="EMBL/GenBank/DDBJ databases">
        <title>Dyella amyloliquefaciens sp. nov., isolated from forest soil.</title>
        <authorList>
            <person name="Gao Z.-H."/>
            <person name="Qiu L.-H."/>
        </authorList>
    </citation>
    <scope>NUCLEOTIDE SEQUENCE [LARGE SCALE GENOMIC DNA]</scope>
    <source>
        <strain evidence="2 3">KACC 12747</strain>
    </source>
</reference>
<dbReference type="RefSeq" id="WP_131152947.1">
    <property type="nucleotide sequence ID" value="NZ_SJTG01000004.1"/>
</dbReference>
<comment type="caution">
    <text evidence="2">The sequence shown here is derived from an EMBL/GenBank/DDBJ whole genome shotgun (WGS) entry which is preliminary data.</text>
</comment>
<keyword evidence="3" id="KW-1185">Reference proteome</keyword>
<evidence type="ECO:0000313" key="3">
    <source>
        <dbReference type="Proteomes" id="UP000291822"/>
    </source>
</evidence>
<feature type="transmembrane region" description="Helical" evidence="1">
    <location>
        <begin position="30"/>
        <end position="52"/>
    </location>
</feature>
<organism evidence="2 3">
    <name type="scientific">Dyella soli</name>
    <dbReference type="NCBI Taxonomy" id="522319"/>
    <lineage>
        <taxon>Bacteria</taxon>
        <taxon>Pseudomonadati</taxon>
        <taxon>Pseudomonadota</taxon>
        <taxon>Gammaproteobacteria</taxon>
        <taxon>Lysobacterales</taxon>
        <taxon>Rhodanobacteraceae</taxon>
        <taxon>Dyella</taxon>
    </lineage>
</organism>
<keyword evidence="1" id="KW-0812">Transmembrane</keyword>
<evidence type="ECO:0000313" key="2">
    <source>
        <dbReference type="EMBL" id="TCI08601.1"/>
    </source>
</evidence>
<sequence length="98" mass="10793">MFDGFWSGIIGGIFGPPVLHFLGRFRYPAIFAVTFFVTGISFVVFCVFKLGVARTVQGLESQGGWSVLIVPGMSATLITFGAWFVAILNPREKRDDDK</sequence>
<dbReference type="Proteomes" id="UP000291822">
    <property type="component" value="Unassembled WGS sequence"/>
</dbReference>
<keyword evidence="1" id="KW-0472">Membrane</keyword>
<feature type="transmembrane region" description="Helical" evidence="1">
    <location>
        <begin position="6"/>
        <end position="23"/>
    </location>
</feature>
<evidence type="ECO:0000256" key="1">
    <source>
        <dbReference type="SAM" id="Phobius"/>
    </source>
</evidence>
<proteinExistence type="predicted"/>
<keyword evidence="1" id="KW-1133">Transmembrane helix</keyword>
<feature type="transmembrane region" description="Helical" evidence="1">
    <location>
        <begin position="64"/>
        <end position="88"/>
    </location>
</feature>
<gene>
    <name evidence="2" type="ORF">EZM97_28735</name>
</gene>
<name>A0A4R0YPW9_9GAMM</name>